<keyword evidence="8" id="KW-0175">Coiled coil</keyword>
<dbReference type="SUPFAM" id="SSF143865">
    <property type="entry name" value="CorA soluble domain-like"/>
    <property type="match status" value="1"/>
</dbReference>
<dbReference type="GO" id="GO:0015095">
    <property type="term" value="F:magnesium ion transmembrane transporter activity"/>
    <property type="evidence" value="ECO:0007669"/>
    <property type="project" value="TreeGrafter"/>
</dbReference>
<evidence type="ECO:0000256" key="4">
    <source>
        <dbReference type="ARBA" id="ARBA00022475"/>
    </source>
</evidence>
<keyword evidence="11" id="KW-1185">Reference proteome</keyword>
<dbReference type="GO" id="GO:0000287">
    <property type="term" value="F:magnesium ion binding"/>
    <property type="evidence" value="ECO:0007669"/>
    <property type="project" value="TreeGrafter"/>
</dbReference>
<dbReference type="EMBL" id="KN839852">
    <property type="protein sequence ID" value="KIJ63186.1"/>
    <property type="molecule type" value="Genomic_DNA"/>
</dbReference>
<keyword evidence="5 9" id="KW-0812">Transmembrane</keyword>
<comment type="subcellular location">
    <subcellularLocation>
        <location evidence="1">Cell membrane</location>
        <topology evidence="1">Multi-pass membrane protein</topology>
    </subcellularLocation>
</comment>
<dbReference type="GO" id="GO:0015087">
    <property type="term" value="F:cobalt ion transmembrane transporter activity"/>
    <property type="evidence" value="ECO:0007669"/>
    <property type="project" value="TreeGrafter"/>
</dbReference>
<dbReference type="InterPro" id="IPR045863">
    <property type="entry name" value="CorA_TM1_TM2"/>
</dbReference>
<evidence type="ECO:0000313" key="11">
    <source>
        <dbReference type="Proteomes" id="UP000053820"/>
    </source>
</evidence>
<dbReference type="HOGENOM" id="CLU_018401_0_0_1"/>
<comment type="similarity">
    <text evidence="2">Belongs to the CorA metal ion transporter (MIT) (TC 1.A.35) family.</text>
</comment>
<name>A0A0C9WDN6_9AGAM</name>
<evidence type="ECO:0000256" key="5">
    <source>
        <dbReference type="ARBA" id="ARBA00022692"/>
    </source>
</evidence>
<evidence type="ECO:0000256" key="2">
    <source>
        <dbReference type="ARBA" id="ARBA00009765"/>
    </source>
</evidence>
<reference evidence="10 11" key="1">
    <citation type="submission" date="2014-04" db="EMBL/GenBank/DDBJ databases">
        <title>Evolutionary Origins and Diversification of the Mycorrhizal Mutualists.</title>
        <authorList>
            <consortium name="DOE Joint Genome Institute"/>
            <consortium name="Mycorrhizal Genomics Consortium"/>
            <person name="Kohler A."/>
            <person name="Kuo A."/>
            <person name="Nagy L.G."/>
            <person name="Floudas D."/>
            <person name="Copeland A."/>
            <person name="Barry K.W."/>
            <person name="Cichocki N."/>
            <person name="Veneault-Fourrey C."/>
            <person name="LaButti K."/>
            <person name="Lindquist E.A."/>
            <person name="Lipzen A."/>
            <person name="Lundell T."/>
            <person name="Morin E."/>
            <person name="Murat C."/>
            <person name="Riley R."/>
            <person name="Ohm R."/>
            <person name="Sun H."/>
            <person name="Tunlid A."/>
            <person name="Henrissat B."/>
            <person name="Grigoriev I.V."/>
            <person name="Hibbett D.S."/>
            <person name="Martin F."/>
        </authorList>
    </citation>
    <scope>NUCLEOTIDE SEQUENCE [LARGE SCALE GENOMIC DNA]</scope>
    <source>
        <strain evidence="10 11">MD-312</strain>
    </source>
</reference>
<dbReference type="InterPro" id="IPR045861">
    <property type="entry name" value="CorA_cytoplasmic_dom"/>
</dbReference>
<keyword evidence="4" id="KW-1003">Cell membrane</keyword>
<dbReference type="SUPFAM" id="SSF144083">
    <property type="entry name" value="Magnesium transport protein CorA, transmembrane region"/>
    <property type="match status" value="1"/>
</dbReference>
<keyword evidence="7 9" id="KW-0472">Membrane</keyword>
<keyword evidence="6 9" id="KW-1133">Transmembrane helix</keyword>
<sequence length="501" mass="56625">YRHAAPSAPWPWMDFNTTCSDGPTSPVNEFTDGTIPAWKTYPRNICRNWSSDQVTRSKILSSTSHGTSCNIYKVDVSDEGRFMNSDDGLRRSNRTVSVTPDRRPSGTRARALFVDNLSSEVLQMLGTRYRIGPSFFSCSTNWIPSRYQEDVKPSEGDHITIVLPFVRVVPDGEWLTKAASNVGVPPSPLKQTTPNAHVVDYRMPLLLHSTNHVLLQDLLAIHMVRSSTSSTIISHHPKVEVQNGSAQRLQLLVLKAGDSAYWSEVFAKSKDPTFVILVIFWYALYGWDEAFEVLSPHINWLEVYIFTTNDIYATQELHKLRASLLYYQQLLQTFRKSLVFLQTTPNPAMDALTEEERKLSADLMEKEVGNLLFEVDRLESQRAMLSSRLKNLIDLAFAMDNIEERKAATRDSATMKQAWRSSLIFISYLTMVFLPASFIASVFGMNVVEINPGSNENMAHYTEATIVVTLVTGWLLVAVQGHSSLHPPGSDIWRRLVWPAF</sequence>
<keyword evidence="3" id="KW-0813">Transport</keyword>
<dbReference type="GO" id="GO:0050897">
    <property type="term" value="F:cobalt ion binding"/>
    <property type="evidence" value="ECO:0007669"/>
    <property type="project" value="TreeGrafter"/>
</dbReference>
<evidence type="ECO:0000256" key="9">
    <source>
        <dbReference type="SAM" id="Phobius"/>
    </source>
</evidence>
<dbReference type="PANTHER" id="PTHR46494:SF1">
    <property type="entry name" value="CORA FAMILY METAL ION TRANSPORTER (EUROFUNG)"/>
    <property type="match status" value="1"/>
</dbReference>
<feature type="transmembrane region" description="Helical" evidence="9">
    <location>
        <begin position="423"/>
        <end position="444"/>
    </location>
</feature>
<evidence type="ECO:0000256" key="8">
    <source>
        <dbReference type="SAM" id="Coils"/>
    </source>
</evidence>
<feature type="non-terminal residue" evidence="10">
    <location>
        <position position="1"/>
    </location>
</feature>
<dbReference type="Pfam" id="PF01544">
    <property type="entry name" value="CorA"/>
    <property type="match status" value="1"/>
</dbReference>
<evidence type="ECO:0000256" key="7">
    <source>
        <dbReference type="ARBA" id="ARBA00023136"/>
    </source>
</evidence>
<feature type="non-terminal residue" evidence="10">
    <location>
        <position position="501"/>
    </location>
</feature>
<accession>A0A0C9WDN6</accession>
<dbReference type="AlphaFoldDB" id="A0A0C9WDN6"/>
<evidence type="ECO:0008006" key="12">
    <source>
        <dbReference type="Google" id="ProtNLM"/>
    </source>
</evidence>
<dbReference type="GO" id="GO:0005886">
    <property type="term" value="C:plasma membrane"/>
    <property type="evidence" value="ECO:0007669"/>
    <property type="project" value="UniProtKB-SubCell"/>
</dbReference>
<dbReference type="Gene3D" id="1.20.58.340">
    <property type="entry name" value="Magnesium transport protein CorA, transmembrane region"/>
    <property type="match status" value="1"/>
</dbReference>
<dbReference type="Proteomes" id="UP000053820">
    <property type="component" value="Unassembled WGS sequence"/>
</dbReference>
<dbReference type="PANTHER" id="PTHR46494">
    <property type="entry name" value="CORA FAMILY METAL ION TRANSPORTER (EUROFUNG)"/>
    <property type="match status" value="1"/>
</dbReference>
<gene>
    <name evidence="10" type="ORF">HYDPIDRAFT_58622</name>
</gene>
<dbReference type="OrthoDB" id="3231000at2759"/>
<evidence type="ECO:0000256" key="6">
    <source>
        <dbReference type="ARBA" id="ARBA00022989"/>
    </source>
</evidence>
<dbReference type="InterPro" id="IPR002523">
    <property type="entry name" value="MgTranspt_CorA/ZnTranspt_ZntB"/>
</dbReference>
<evidence type="ECO:0000256" key="1">
    <source>
        <dbReference type="ARBA" id="ARBA00004651"/>
    </source>
</evidence>
<organism evidence="10 11">
    <name type="scientific">Hydnomerulius pinastri MD-312</name>
    <dbReference type="NCBI Taxonomy" id="994086"/>
    <lineage>
        <taxon>Eukaryota</taxon>
        <taxon>Fungi</taxon>
        <taxon>Dikarya</taxon>
        <taxon>Basidiomycota</taxon>
        <taxon>Agaricomycotina</taxon>
        <taxon>Agaricomycetes</taxon>
        <taxon>Agaricomycetidae</taxon>
        <taxon>Boletales</taxon>
        <taxon>Boletales incertae sedis</taxon>
        <taxon>Leucogyrophana</taxon>
    </lineage>
</organism>
<proteinExistence type="inferred from homology"/>
<feature type="coiled-coil region" evidence="8">
    <location>
        <begin position="361"/>
        <end position="395"/>
    </location>
</feature>
<evidence type="ECO:0000256" key="3">
    <source>
        <dbReference type="ARBA" id="ARBA00022448"/>
    </source>
</evidence>
<feature type="transmembrane region" description="Helical" evidence="9">
    <location>
        <begin position="464"/>
        <end position="485"/>
    </location>
</feature>
<protein>
    <recommendedName>
        <fullName evidence="12">Magnesium transporter</fullName>
    </recommendedName>
</protein>
<evidence type="ECO:0000313" key="10">
    <source>
        <dbReference type="EMBL" id="KIJ63186.1"/>
    </source>
</evidence>